<evidence type="ECO:0000313" key="2">
    <source>
        <dbReference type="Proteomes" id="UP000681720"/>
    </source>
</evidence>
<accession>A0A8S2SR22</accession>
<name>A0A8S2SR22_9BILA</name>
<feature type="non-terminal residue" evidence="1">
    <location>
        <position position="1"/>
    </location>
</feature>
<gene>
    <name evidence="1" type="ORF">GIL414_LOCUS23468</name>
</gene>
<reference evidence="1" key="1">
    <citation type="submission" date="2021-02" db="EMBL/GenBank/DDBJ databases">
        <authorList>
            <person name="Nowell W R."/>
        </authorList>
    </citation>
    <scope>NUCLEOTIDE SEQUENCE</scope>
</reference>
<dbReference type="Proteomes" id="UP000681720">
    <property type="component" value="Unassembled WGS sequence"/>
</dbReference>
<proteinExistence type="predicted"/>
<sequence>ATGFFEKGIEYLCQLVQNGKYSAAIRILHDMSGILIRSADYLIEHVQ</sequence>
<dbReference type="EMBL" id="CAJOBJ010026256">
    <property type="protein sequence ID" value="CAF4245856.1"/>
    <property type="molecule type" value="Genomic_DNA"/>
</dbReference>
<comment type="caution">
    <text evidence="1">The sequence shown here is derived from an EMBL/GenBank/DDBJ whole genome shotgun (WGS) entry which is preliminary data.</text>
</comment>
<evidence type="ECO:0000313" key="1">
    <source>
        <dbReference type="EMBL" id="CAF4245856.1"/>
    </source>
</evidence>
<protein>
    <submittedName>
        <fullName evidence="1">Uncharacterized protein</fullName>
    </submittedName>
</protein>
<organism evidence="1 2">
    <name type="scientific">Rotaria magnacalcarata</name>
    <dbReference type="NCBI Taxonomy" id="392030"/>
    <lineage>
        <taxon>Eukaryota</taxon>
        <taxon>Metazoa</taxon>
        <taxon>Spiralia</taxon>
        <taxon>Gnathifera</taxon>
        <taxon>Rotifera</taxon>
        <taxon>Eurotatoria</taxon>
        <taxon>Bdelloidea</taxon>
        <taxon>Philodinida</taxon>
        <taxon>Philodinidae</taxon>
        <taxon>Rotaria</taxon>
    </lineage>
</organism>
<dbReference type="AlphaFoldDB" id="A0A8S2SR22"/>